<evidence type="ECO:0000256" key="3">
    <source>
        <dbReference type="ARBA" id="ARBA00012438"/>
    </source>
</evidence>
<dbReference type="Gene3D" id="3.30.565.10">
    <property type="entry name" value="Histidine kinase-like ATPase, C-terminal domain"/>
    <property type="match status" value="1"/>
</dbReference>
<keyword evidence="11 18" id="KW-0067">ATP-binding</keyword>
<dbReference type="GO" id="GO:0000155">
    <property type="term" value="F:phosphorelay sensor kinase activity"/>
    <property type="evidence" value="ECO:0007669"/>
    <property type="project" value="InterPro"/>
</dbReference>
<evidence type="ECO:0000256" key="4">
    <source>
        <dbReference type="ARBA" id="ARBA00022475"/>
    </source>
</evidence>
<keyword evidence="4" id="KW-1003">Cell membrane</keyword>
<keyword evidence="19" id="KW-1185">Reference proteome</keyword>
<evidence type="ECO:0000256" key="14">
    <source>
        <dbReference type="ARBA" id="ARBA00023136"/>
    </source>
</evidence>
<dbReference type="InterPro" id="IPR003661">
    <property type="entry name" value="HisK_dim/P_dom"/>
</dbReference>
<dbReference type="InterPro" id="IPR004358">
    <property type="entry name" value="Sig_transdc_His_kin-like_C"/>
</dbReference>
<name>A0A9X2BX00_9PROT</name>
<dbReference type="CDD" id="cd00075">
    <property type="entry name" value="HATPase"/>
    <property type="match status" value="1"/>
</dbReference>
<gene>
    <name evidence="18" type="ORF">M0638_08695</name>
</gene>
<dbReference type="InterPro" id="IPR036890">
    <property type="entry name" value="HATPase_C_sf"/>
</dbReference>
<dbReference type="CDD" id="cd06225">
    <property type="entry name" value="HAMP"/>
    <property type="match status" value="1"/>
</dbReference>
<proteinExistence type="predicted"/>
<dbReference type="Proteomes" id="UP001139516">
    <property type="component" value="Unassembled WGS sequence"/>
</dbReference>
<keyword evidence="10" id="KW-0418">Kinase</keyword>
<evidence type="ECO:0000256" key="10">
    <source>
        <dbReference type="ARBA" id="ARBA00022777"/>
    </source>
</evidence>
<feature type="transmembrane region" description="Helical" evidence="15">
    <location>
        <begin position="31"/>
        <end position="51"/>
    </location>
</feature>
<keyword evidence="12 15" id="KW-1133">Transmembrane helix</keyword>
<reference evidence="18" key="1">
    <citation type="submission" date="2022-04" db="EMBL/GenBank/DDBJ databases">
        <title>Roseomonas acroporae sp. nov., isolated from coral Acropora digitifera.</title>
        <authorList>
            <person name="Sun H."/>
        </authorList>
    </citation>
    <scope>NUCLEOTIDE SEQUENCE</scope>
    <source>
        <strain evidence="18">NAR14</strain>
    </source>
</reference>
<dbReference type="GO" id="GO:0005886">
    <property type="term" value="C:plasma membrane"/>
    <property type="evidence" value="ECO:0007669"/>
    <property type="project" value="UniProtKB-SubCell"/>
</dbReference>
<dbReference type="PROSITE" id="PS50109">
    <property type="entry name" value="HIS_KIN"/>
    <property type="match status" value="1"/>
</dbReference>
<dbReference type="GO" id="GO:0005524">
    <property type="term" value="F:ATP binding"/>
    <property type="evidence" value="ECO:0007669"/>
    <property type="project" value="UniProtKB-KW"/>
</dbReference>
<evidence type="ECO:0000256" key="1">
    <source>
        <dbReference type="ARBA" id="ARBA00000085"/>
    </source>
</evidence>
<organism evidence="18 19">
    <name type="scientific">Roseomonas acroporae</name>
    <dbReference type="NCBI Taxonomy" id="2937791"/>
    <lineage>
        <taxon>Bacteria</taxon>
        <taxon>Pseudomonadati</taxon>
        <taxon>Pseudomonadota</taxon>
        <taxon>Alphaproteobacteria</taxon>
        <taxon>Acetobacterales</taxon>
        <taxon>Roseomonadaceae</taxon>
        <taxon>Roseomonas</taxon>
    </lineage>
</organism>
<dbReference type="CDD" id="cd00082">
    <property type="entry name" value="HisKA"/>
    <property type="match status" value="1"/>
</dbReference>
<dbReference type="SMART" id="SM00304">
    <property type="entry name" value="HAMP"/>
    <property type="match status" value="1"/>
</dbReference>
<evidence type="ECO:0000256" key="11">
    <source>
        <dbReference type="ARBA" id="ARBA00022840"/>
    </source>
</evidence>
<comment type="catalytic activity">
    <reaction evidence="1">
        <text>ATP + protein L-histidine = ADP + protein N-phospho-L-histidine.</text>
        <dbReference type="EC" id="2.7.13.3"/>
    </reaction>
</comment>
<dbReference type="SMART" id="SM00388">
    <property type="entry name" value="HisKA"/>
    <property type="match status" value="1"/>
</dbReference>
<evidence type="ECO:0000256" key="6">
    <source>
        <dbReference type="ARBA" id="ARBA00022553"/>
    </source>
</evidence>
<keyword evidence="6" id="KW-0597">Phosphoprotein</keyword>
<comment type="caution">
    <text evidence="18">The sequence shown here is derived from an EMBL/GenBank/DDBJ whole genome shotgun (WGS) entry which is preliminary data.</text>
</comment>
<evidence type="ECO:0000256" key="9">
    <source>
        <dbReference type="ARBA" id="ARBA00022741"/>
    </source>
</evidence>
<evidence type="ECO:0000313" key="18">
    <source>
        <dbReference type="EMBL" id="MCK8784455.1"/>
    </source>
</evidence>
<evidence type="ECO:0000256" key="15">
    <source>
        <dbReference type="SAM" id="Phobius"/>
    </source>
</evidence>
<feature type="domain" description="HAMP" evidence="17">
    <location>
        <begin position="52"/>
        <end position="104"/>
    </location>
</feature>
<dbReference type="Pfam" id="PF02518">
    <property type="entry name" value="HATPase_c"/>
    <property type="match status" value="1"/>
</dbReference>
<evidence type="ECO:0000256" key="13">
    <source>
        <dbReference type="ARBA" id="ARBA00023012"/>
    </source>
</evidence>
<evidence type="ECO:0000259" key="17">
    <source>
        <dbReference type="PROSITE" id="PS50885"/>
    </source>
</evidence>
<dbReference type="SUPFAM" id="SSF55874">
    <property type="entry name" value="ATPase domain of HSP90 chaperone/DNA topoisomerase II/histidine kinase"/>
    <property type="match status" value="1"/>
</dbReference>
<dbReference type="InterPro" id="IPR036097">
    <property type="entry name" value="HisK_dim/P_sf"/>
</dbReference>
<keyword evidence="9" id="KW-0547">Nucleotide-binding</keyword>
<keyword evidence="8 15" id="KW-0812">Transmembrane</keyword>
<evidence type="ECO:0000256" key="8">
    <source>
        <dbReference type="ARBA" id="ARBA00022692"/>
    </source>
</evidence>
<evidence type="ECO:0000256" key="5">
    <source>
        <dbReference type="ARBA" id="ARBA00022519"/>
    </source>
</evidence>
<accession>A0A9X2BX00</accession>
<dbReference type="InterPro" id="IPR050980">
    <property type="entry name" value="2C_sensor_his_kinase"/>
</dbReference>
<dbReference type="EC" id="2.7.13.3" evidence="3"/>
<dbReference type="SMART" id="SM00387">
    <property type="entry name" value="HATPase_c"/>
    <property type="match status" value="1"/>
</dbReference>
<keyword evidence="7" id="KW-0808">Transferase</keyword>
<keyword evidence="14 15" id="KW-0472">Membrane</keyword>
<evidence type="ECO:0000313" key="19">
    <source>
        <dbReference type="Proteomes" id="UP001139516"/>
    </source>
</evidence>
<dbReference type="EMBL" id="JALPRX010000033">
    <property type="protein sequence ID" value="MCK8784455.1"/>
    <property type="molecule type" value="Genomic_DNA"/>
</dbReference>
<evidence type="ECO:0000259" key="16">
    <source>
        <dbReference type="PROSITE" id="PS50109"/>
    </source>
</evidence>
<sequence length="317" mass="33321">MVGVLPLADGGQVSFAAPQFRVGHGRIFDRAGLLSLVGVAIGVGIVSVLAVRGLTRPLRTLAVAADRIGRSASPALLPETGPSEVRDAARAFNAMQERIRRLLEDRLQALAAVGHDLRTPLARLRLRAGFLDDAATRERMDADLDEMERMVEATLAYLREGRDAEAARPADLVAMVRTLCDAASDGGAAVTLDAPDQLVLPLKRTAVRRAIGNLIDNATGHGGGTLDVAVRRGGHLAIVEVADRGPGIPEEALERVLDPFVRLEPSRNRATGGVGLGLAIARRAVENAGGTLRLGNRAGGGLVARLELPSRDPSRAA</sequence>
<dbReference type="InterPro" id="IPR003594">
    <property type="entry name" value="HATPase_dom"/>
</dbReference>
<dbReference type="PROSITE" id="PS50885">
    <property type="entry name" value="HAMP"/>
    <property type="match status" value="1"/>
</dbReference>
<keyword evidence="5" id="KW-0997">Cell inner membrane</keyword>
<dbReference type="SUPFAM" id="SSF158472">
    <property type="entry name" value="HAMP domain-like"/>
    <property type="match status" value="1"/>
</dbReference>
<evidence type="ECO:0000256" key="2">
    <source>
        <dbReference type="ARBA" id="ARBA00004429"/>
    </source>
</evidence>
<feature type="domain" description="Histidine kinase" evidence="16">
    <location>
        <begin position="112"/>
        <end position="312"/>
    </location>
</feature>
<protein>
    <recommendedName>
        <fullName evidence="3">histidine kinase</fullName>
        <ecNumber evidence="3">2.7.13.3</ecNumber>
    </recommendedName>
</protein>
<dbReference type="PANTHER" id="PTHR44936:SF5">
    <property type="entry name" value="SENSOR HISTIDINE KINASE ENVZ"/>
    <property type="match status" value="1"/>
</dbReference>
<dbReference type="PANTHER" id="PTHR44936">
    <property type="entry name" value="SENSOR PROTEIN CREC"/>
    <property type="match status" value="1"/>
</dbReference>
<comment type="subcellular location">
    <subcellularLocation>
        <location evidence="2">Cell inner membrane</location>
        <topology evidence="2">Multi-pass membrane protein</topology>
    </subcellularLocation>
</comment>
<dbReference type="SUPFAM" id="SSF47384">
    <property type="entry name" value="Homodimeric domain of signal transducing histidine kinase"/>
    <property type="match status" value="1"/>
</dbReference>
<dbReference type="InterPro" id="IPR003660">
    <property type="entry name" value="HAMP_dom"/>
</dbReference>
<dbReference type="PRINTS" id="PR00344">
    <property type="entry name" value="BCTRLSENSOR"/>
</dbReference>
<dbReference type="Pfam" id="PF00672">
    <property type="entry name" value="HAMP"/>
    <property type="match status" value="1"/>
</dbReference>
<evidence type="ECO:0000256" key="7">
    <source>
        <dbReference type="ARBA" id="ARBA00022679"/>
    </source>
</evidence>
<dbReference type="Gene3D" id="1.10.287.130">
    <property type="match status" value="1"/>
</dbReference>
<dbReference type="InterPro" id="IPR005467">
    <property type="entry name" value="His_kinase_dom"/>
</dbReference>
<keyword evidence="13" id="KW-0902">Two-component regulatory system</keyword>
<dbReference type="AlphaFoldDB" id="A0A9X2BX00"/>
<evidence type="ECO:0000256" key="12">
    <source>
        <dbReference type="ARBA" id="ARBA00022989"/>
    </source>
</evidence>